<dbReference type="PANTHER" id="PTHR35495">
    <property type="entry name" value="OS06G0679600 PROTEIN"/>
    <property type="match status" value="1"/>
</dbReference>
<dbReference type="AlphaFoldDB" id="A0A061E8Z2"/>
<dbReference type="Proteomes" id="UP000026915">
    <property type="component" value="Chromosome 2"/>
</dbReference>
<dbReference type="HOGENOM" id="CLU_1380266_0_0_1"/>
<feature type="compositionally biased region" description="Polar residues" evidence="1">
    <location>
        <begin position="50"/>
        <end position="62"/>
    </location>
</feature>
<dbReference type="InParanoid" id="A0A061E8Z2"/>
<evidence type="ECO:0000256" key="1">
    <source>
        <dbReference type="SAM" id="MobiDB-lite"/>
    </source>
</evidence>
<evidence type="ECO:0000313" key="2">
    <source>
        <dbReference type="EMBL" id="EOY01475.1"/>
    </source>
</evidence>
<proteinExistence type="predicted"/>
<dbReference type="PANTHER" id="PTHR35495:SF10">
    <property type="entry name" value="PEPTIDASE S26 DOMAIN-CONTAINING PROTEIN"/>
    <property type="match status" value="1"/>
</dbReference>
<keyword evidence="3" id="KW-1185">Reference proteome</keyword>
<sequence>MPDQRSRHELTLEPYSIPRLLSPDPFFQTPHSLPHFPAFSPSLKIHPNLPNGQTLSPSFSTPQKKKKPLFPRRLTHSLPIMNRRTRSLARHSLTGTETFLKYLKPGALARLRDSRISARSHRISSLFQISPSSPPSGGGQTFSASIDGFPCFAATARVYGPRCLQRKKLLAAKGMLFLNSTQSALDLADPVVDLLTSE</sequence>
<dbReference type="STRING" id="3641.A0A061E8Z2"/>
<dbReference type="eggNOG" id="ENOG502S6R9">
    <property type="taxonomic scope" value="Eukaryota"/>
</dbReference>
<dbReference type="Gramene" id="EOY01475">
    <property type="protein sequence ID" value="EOY01475"/>
    <property type="gene ID" value="TCM_011348"/>
</dbReference>
<reference evidence="2 3" key="1">
    <citation type="journal article" date="2013" name="Genome Biol.">
        <title>The genome sequence of the most widely cultivated cacao type and its use to identify candidate genes regulating pod color.</title>
        <authorList>
            <person name="Motamayor J.C."/>
            <person name="Mockaitis K."/>
            <person name="Schmutz J."/>
            <person name="Haiminen N."/>
            <person name="Iii D.L."/>
            <person name="Cornejo O."/>
            <person name="Findley S.D."/>
            <person name="Zheng P."/>
            <person name="Utro F."/>
            <person name="Royaert S."/>
            <person name="Saski C."/>
            <person name="Jenkins J."/>
            <person name="Podicheti R."/>
            <person name="Zhao M."/>
            <person name="Scheffler B.E."/>
            <person name="Stack J.C."/>
            <person name="Feltus F.A."/>
            <person name="Mustiga G.M."/>
            <person name="Amores F."/>
            <person name="Phillips W."/>
            <person name="Marelli J.P."/>
            <person name="May G.D."/>
            <person name="Shapiro H."/>
            <person name="Ma J."/>
            <person name="Bustamante C.D."/>
            <person name="Schnell R.J."/>
            <person name="Main D."/>
            <person name="Gilbert D."/>
            <person name="Parida L."/>
            <person name="Kuhn D.N."/>
        </authorList>
    </citation>
    <scope>NUCLEOTIDE SEQUENCE [LARGE SCALE GENOMIC DNA]</scope>
    <source>
        <strain evidence="3">cv. Matina 1-6</strain>
    </source>
</reference>
<gene>
    <name evidence="2" type="ORF">TCM_011348</name>
</gene>
<protein>
    <submittedName>
        <fullName evidence="2">Uncharacterized protein</fullName>
    </submittedName>
</protein>
<evidence type="ECO:0000313" key="3">
    <source>
        <dbReference type="Proteomes" id="UP000026915"/>
    </source>
</evidence>
<name>A0A061E8Z2_THECC</name>
<dbReference type="EMBL" id="CM001880">
    <property type="protein sequence ID" value="EOY01475.1"/>
    <property type="molecule type" value="Genomic_DNA"/>
</dbReference>
<organism evidence="2 3">
    <name type="scientific">Theobroma cacao</name>
    <name type="common">Cacao</name>
    <name type="synonym">Cocoa</name>
    <dbReference type="NCBI Taxonomy" id="3641"/>
    <lineage>
        <taxon>Eukaryota</taxon>
        <taxon>Viridiplantae</taxon>
        <taxon>Streptophyta</taxon>
        <taxon>Embryophyta</taxon>
        <taxon>Tracheophyta</taxon>
        <taxon>Spermatophyta</taxon>
        <taxon>Magnoliopsida</taxon>
        <taxon>eudicotyledons</taxon>
        <taxon>Gunneridae</taxon>
        <taxon>Pentapetalae</taxon>
        <taxon>rosids</taxon>
        <taxon>malvids</taxon>
        <taxon>Malvales</taxon>
        <taxon>Malvaceae</taxon>
        <taxon>Byttnerioideae</taxon>
        <taxon>Theobroma</taxon>
    </lineage>
</organism>
<feature type="region of interest" description="Disordered" evidence="1">
    <location>
        <begin position="49"/>
        <end position="68"/>
    </location>
</feature>
<accession>A0A061E8Z2</accession>